<proteinExistence type="predicted"/>
<dbReference type="KEGG" id="pti:PHATRDRAFT_45583"/>
<gene>
    <name evidence="2" type="ORF">PHATRDRAFT_45583</name>
</gene>
<dbReference type="STRING" id="556484.B7FY61"/>
<dbReference type="PaxDb" id="2850-Phatr45583"/>
<dbReference type="PANTHER" id="PTHR43689">
    <property type="entry name" value="HYDROLASE"/>
    <property type="match status" value="1"/>
</dbReference>
<dbReference type="Pfam" id="PF12697">
    <property type="entry name" value="Abhydrolase_6"/>
    <property type="match status" value="1"/>
</dbReference>
<keyword evidence="3" id="KW-1185">Reference proteome</keyword>
<dbReference type="GeneID" id="7200639"/>
<dbReference type="EMBL" id="CM000610">
    <property type="protein sequence ID" value="EEC48864.1"/>
    <property type="molecule type" value="Genomic_DNA"/>
</dbReference>
<evidence type="ECO:0000313" key="2">
    <source>
        <dbReference type="EMBL" id="EEC48864.1"/>
    </source>
</evidence>
<dbReference type="InterPro" id="IPR000073">
    <property type="entry name" value="AB_hydrolase_1"/>
</dbReference>
<evidence type="ECO:0000313" key="3">
    <source>
        <dbReference type="Proteomes" id="UP000000759"/>
    </source>
</evidence>
<name>B7FY61_PHATC</name>
<dbReference type="InterPro" id="IPR029058">
    <property type="entry name" value="AB_hydrolase_fold"/>
</dbReference>
<feature type="domain" description="AB hydrolase-1" evidence="1">
    <location>
        <begin position="209"/>
        <end position="465"/>
    </location>
</feature>
<evidence type="ECO:0000259" key="1">
    <source>
        <dbReference type="Pfam" id="PF12697"/>
    </source>
</evidence>
<reference evidence="2 3" key="1">
    <citation type="journal article" date="2008" name="Nature">
        <title>The Phaeodactylum genome reveals the evolutionary history of diatom genomes.</title>
        <authorList>
            <person name="Bowler C."/>
            <person name="Allen A.E."/>
            <person name="Badger J.H."/>
            <person name="Grimwood J."/>
            <person name="Jabbari K."/>
            <person name="Kuo A."/>
            <person name="Maheswari U."/>
            <person name="Martens C."/>
            <person name="Maumus F."/>
            <person name="Otillar R.P."/>
            <person name="Rayko E."/>
            <person name="Salamov A."/>
            <person name="Vandepoele K."/>
            <person name="Beszteri B."/>
            <person name="Gruber A."/>
            <person name="Heijde M."/>
            <person name="Katinka M."/>
            <person name="Mock T."/>
            <person name="Valentin K."/>
            <person name="Verret F."/>
            <person name="Berges J.A."/>
            <person name="Brownlee C."/>
            <person name="Cadoret J.P."/>
            <person name="Chiovitti A."/>
            <person name="Choi C.J."/>
            <person name="Coesel S."/>
            <person name="De Martino A."/>
            <person name="Detter J.C."/>
            <person name="Durkin C."/>
            <person name="Falciatore A."/>
            <person name="Fournet J."/>
            <person name="Haruta M."/>
            <person name="Huysman M.J."/>
            <person name="Jenkins B.D."/>
            <person name="Jiroutova K."/>
            <person name="Jorgensen R.E."/>
            <person name="Joubert Y."/>
            <person name="Kaplan A."/>
            <person name="Kroger N."/>
            <person name="Kroth P.G."/>
            <person name="La Roche J."/>
            <person name="Lindquist E."/>
            <person name="Lommer M."/>
            <person name="Martin-Jezequel V."/>
            <person name="Lopez P.J."/>
            <person name="Lucas S."/>
            <person name="Mangogna M."/>
            <person name="McGinnis K."/>
            <person name="Medlin L.K."/>
            <person name="Montsant A."/>
            <person name="Oudot-Le Secq M.P."/>
            <person name="Napoli C."/>
            <person name="Obornik M."/>
            <person name="Parker M.S."/>
            <person name="Petit J.L."/>
            <person name="Porcel B.M."/>
            <person name="Poulsen N."/>
            <person name="Robison M."/>
            <person name="Rychlewski L."/>
            <person name="Rynearson T.A."/>
            <person name="Schmutz J."/>
            <person name="Shapiro H."/>
            <person name="Siaut M."/>
            <person name="Stanley M."/>
            <person name="Sussman M.R."/>
            <person name="Taylor A.R."/>
            <person name="Vardi A."/>
            <person name="von Dassow P."/>
            <person name="Vyverman W."/>
            <person name="Willis A."/>
            <person name="Wyrwicz L.S."/>
            <person name="Rokhsar D.S."/>
            <person name="Weissenbach J."/>
            <person name="Armbrust E.V."/>
            <person name="Green B.R."/>
            <person name="Van de Peer Y."/>
            <person name="Grigoriev I.V."/>
        </authorList>
    </citation>
    <scope>NUCLEOTIDE SEQUENCE [LARGE SCALE GENOMIC DNA]</scope>
    <source>
        <strain evidence="2 3">CCAP 1055/1</strain>
    </source>
</reference>
<dbReference type="OrthoDB" id="44747at2759"/>
<dbReference type="Gene3D" id="3.40.50.1820">
    <property type="entry name" value="alpha/beta hydrolase"/>
    <property type="match status" value="1"/>
</dbReference>
<dbReference type="Proteomes" id="UP000000759">
    <property type="component" value="Chromosome 7"/>
</dbReference>
<dbReference type="RefSeq" id="XP_002179878.1">
    <property type="nucleotide sequence ID" value="XM_002179842.1"/>
</dbReference>
<sequence length="473" mass="51653">MQLKPPSARSTRLVVPHHLSTTIPSLPMTRMAPNIGLSGLVSSSSWEDIAVPATVVPEPCPDEPNLYQLPGDVHPTYRPVPALATVVIWVSATLVGVLTTWKRKLSWVLPFVTVQAGGSAGSIPWKKLSFAICKAVVMGLAVSTALQDLIRPPSRISIETLRQKYFLPSRLSKYTTLTIANETLGVHYLECVTVNEESNGAHRVLYCNHGFGASSLSWLPALPVLTSRLNCNVGLSHDAAGFGFTGRPHGLESYTSKSSASIAKQLLLPCLKSNAETTVVLMGHSMGCITTLQLALQLDVCVPKRIILCAPALGLRSGKKGKQNGRRYLPKVLVDIPASYLLRRAVGRPGFWRRGLSVAWGNAKLLSDTDCLRFQWPSIGKGWERGLLDFARAQSLTRELSTDEEILRNVMALPNTTIDVIVGGKDRIVSPQRIRKFLAAFPNINIVELDDVGHDAFEEDVELFVNTVDDLLK</sequence>
<dbReference type="HOGENOM" id="CLU_614646_0_0_1"/>
<dbReference type="PANTHER" id="PTHR43689:SF8">
    <property type="entry name" value="ALPHA_BETA-HYDROLASES SUPERFAMILY PROTEIN"/>
    <property type="match status" value="1"/>
</dbReference>
<organism evidence="2 3">
    <name type="scientific">Phaeodactylum tricornutum (strain CCAP 1055/1)</name>
    <dbReference type="NCBI Taxonomy" id="556484"/>
    <lineage>
        <taxon>Eukaryota</taxon>
        <taxon>Sar</taxon>
        <taxon>Stramenopiles</taxon>
        <taxon>Ochrophyta</taxon>
        <taxon>Bacillariophyta</taxon>
        <taxon>Bacillariophyceae</taxon>
        <taxon>Bacillariophycidae</taxon>
        <taxon>Naviculales</taxon>
        <taxon>Phaeodactylaceae</taxon>
        <taxon>Phaeodactylum</taxon>
    </lineage>
</organism>
<accession>B7FY61</accession>
<reference evidence="3" key="2">
    <citation type="submission" date="2008-08" db="EMBL/GenBank/DDBJ databases">
        <authorList>
            <consortium name="Diatom Consortium"/>
            <person name="Grigoriev I."/>
            <person name="Grimwood J."/>
            <person name="Kuo A."/>
            <person name="Otillar R.P."/>
            <person name="Salamov A."/>
            <person name="Detter J.C."/>
            <person name="Lindquist E."/>
            <person name="Shapiro H."/>
            <person name="Lucas S."/>
            <person name="Glavina del Rio T."/>
            <person name="Pitluck S."/>
            <person name="Rokhsar D."/>
            <person name="Bowler C."/>
        </authorList>
    </citation>
    <scope>GENOME REANNOTATION</scope>
    <source>
        <strain evidence="3">CCAP 1055/1</strain>
    </source>
</reference>
<dbReference type="InParanoid" id="B7FY61"/>
<protein>
    <recommendedName>
        <fullName evidence="1">AB hydrolase-1 domain-containing protein</fullName>
    </recommendedName>
</protein>
<dbReference type="AlphaFoldDB" id="B7FY61"/>
<dbReference type="eggNOG" id="KOG1454">
    <property type="taxonomic scope" value="Eukaryota"/>
</dbReference>
<dbReference type="SUPFAM" id="SSF53474">
    <property type="entry name" value="alpha/beta-Hydrolases"/>
    <property type="match status" value="1"/>
</dbReference>